<feature type="compositionally biased region" description="Acidic residues" evidence="1">
    <location>
        <begin position="509"/>
        <end position="523"/>
    </location>
</feature>
<feature type="compositionally biased region" description="Basic residues" evidence="1">
    <location>
        <begin position="669"/>
        <end position="680"/>
    </location>
</feature>
<feature type="compositionally biased region" description="Basic and acidic residues" evidence="1">
    <location>
        <begin position="280"/>
        <end position="292"/>
    </location>
</feature>
<name>A0A0F7SIT4_PHARH</name>
<organism evidence="2">
    <name type="scientific">Phaffia rhodozyma</name>
    <name type="common">Yeast</name>
    <name type="synonym">Xanthophyllomyces dendrorhous</name>
    <dbReference type="NCBI Taxonomy" id="264483"/>
    <lineage>
        <taxon>Eukaryota</taxon>
        <taxon>Fungi</taxon>
        <taxon>Dikarya</taxon>
        <taxon>Basidiomycota</taxon>
        <taxon>Agaricomycotina</taxon>
        <taxon>Tremellomycetes</taxon>
        <taxon>Cystofilobasidiales</taxon>
        <taxon>Mrakiaceae</taxon>
        <taxon>Phaffia</taxon>
    </lineage>
</organism>
<proteinExistence type="predicted"/>
<feature type="compositionally biased region" description="Polar residues" evidence="1">
    <location>
        <begin position="604"/>
        <end position="616"/>
    </location>
</feature>
<accession>A0A0F7SIT4</accession>
<sequence>MAESTVDRWSTYLASSYLSSLSIHASSPPSSSRLIPFSDDTKSLMALALRIPDSLPFHVIVNLGVILPPWSIPSGDSSSSLEEEQTEQAGLSREEDPLRGMFRRSRQAEGGVIDTDDLTEYLKEILDLYRIGGSEEVPRAAVLLFSLLRIGGSSTVDLLQSDSLPFSPQERFQTIFKALTETYGLLSDLNLSFRYLHILARLFPLSPSSTIPLPPIGAVIACLPTSTSTGELPKPFQSLWSDFETVFSVSGGLIGRTSDDGQEWSPTAFRLLETEGDKTEWETEALRREREQVSSPSASGSKSISNSRLALSAQIKASVVSVQQILPDLPSQFISTAMEDEYYGASTSSSMEEAIIQSVLEDTVPPHLRPLLDPTYVPPTVSDHTSSVLEEAETGAEDDPYLTMARQRRLQAESALGKTFDSLSLATPKEDFPALSSEIPDTMRSAILRLVETQREEQEEEEREERERKEARKEVLEKAKNKEKEAIDFEDEDGDTPGARVVGQKFGNDGEDSGEDRSEDEDSSNPTNVPLDIESLLEQTYMADTKVFDRDSNIRRGKPRAALKEQTGLSDEQIEGWKIMLERNPRKLASLNARLGLFAPTSKPPTRTAAQANTNQKGGGAKGDGSVSGNSSNTPRSNGGGSGRGGGNGNRGGSRGRGENKGSRGHSNQARKRGHDRKMARMGGPSGGGD</sequence>
<reference evidence="2" key="1">
    <citation type="submission" date="2014-08" db="EMBL/GenBank/DDBJ databases">
        <authorList>
            <person name="Sharma Rahul"/>
            <person name="Thines Marco"/>
        </authorList>
    </citation>
    <scope>NUCLEOTIDE SEQUENCE</scope>
</reference>
<feature type="region of interest" description="Disordered" evidence="1">
    <location>
        <begin position="548"/>
        <end position="574"/>
    </location>
</feature>
<feature type="region of interest" description="Disordered" evidence="1">
    <location>
        <begin position="76"/>
        <end position="100"/>
    </location>
</feature>
<dbReference type="AlphaFoldDB" id="A0A0F7SIT4"/>
<feature type="region of interest" description="Disordered" evidence="1">
    <location>
        <begin position="598"/>
        <end position="690"/>
    </location>
</feature>
<feature type="compositionally biased region" description="Gly residues" evidence="1">
    <location>
        <begin position="638"/>
        <end position="655"/>
    </location>
</feature>
<evidence type="ECO:0000256" key="1">
    <source>
        <dbReference type="SAM" id="MobiDB-lite"/>
    </source>
</evidence>
<protein>
    <recommendedName>
        <fullName evidence="3">CUE domain-containing protein</fullName>
    </recommendedName>
</protein>
<dbReference type="EMBL" id="LN483249">
    <property type="protein sequence ID" value="CDZ97638.1"/>
    <property type="molecule type" value="Genomic_DNA"/>
</dbReference>
<feature type="compositionally biased region" description="Basic and acidic residues" evidence="1">
    <location>
        <begin position="465"/>
        <end position="487"/>
    </location>
</feature>
<evidence type="ECO:0000313" key="2">
    <source>
        <dbReference type="EMBL" id="CDZ97638.1"/>
    </source>
</evidence>
<feature type="region of interest" description="Disordered" evidence="1">
    <location>
        <begin position="453"/>
        <end position="530"/>
    </location>
</feature>
<feature type="region of interest" description="Disordered" evidence="1">
    <location>
        <begin position="280"/>
        <end position="303"/>
    </location>
</feature>
<feature type="compositionally biased region" description="Low complexity" evidence="1">
    <location>
        <begin position="294"/>
        <end position="303"/>
    </location>
</feature>
<feature type="compositionally biased region" description="Low complexity" evidence="1">
    <location>
        <begin position="624"/>
        <end position="637"/>
    </location>
</feature>
<evidence type="ECO:0008006" key="3">
    <source>
        <dbReference type="Google" id="ProtNLM"/>
    </source>
</evidence>